<keyword evidence="2" id="KW-1185">Reference proteome</keyword>
<dbReference type="OrthoDB" id="5348860at2"/>
<dbReference type="EMBL" id="MWQO01000007">
    <property type="protein sequence ID" value="THD11738.1"/>
    <property type="molecule type" value="Genomic_DNA"/>
</dbReference>
<dbReference type="STRING" id="993689.GCA_002077135_01554"/>
<dbReference type="Pfam" id="PF09619">
    <property type="entry name" value="YscW"/>
    <property type="match status" value="1"/>
</dbReference>
<dbReference type="PROSITE" id="PS51257">
    <property type="entry name" value="PROKAR_LIPOPROTEIN"/>
    <property type="match status" value="1"/>
</dbReference>
<dbReference type="AlphaFoldDB" id="A0A4S3KTB0"/>
<sequence>MRADGMGGRRRGGGVVGWRVLLVALGVVALAACAPVRQRPSVAPRPSSPAMIHFHGSAMFSTRMALPPGATLSVSLLQTNARGTRMLAQAGGMPASNSPVPFSFDVPRTLLQPGYDYALSASITDAHGRALWVQATPAPVDRTVADESVTLWLVRAVEPPRPATVVTAPIRRGPAYVVAEGREPQWSARIYGLGATRSMRTSIGHDDPLLQRYARVKRQRLNSGVVVYTTADGFISLTISPGTCRTHGSKKVLAWRAVLETPAASYRGCARGFP</sequence>
<proteinExistence type="predicted"/>
<dbReference type="Proteomes" id="UP000307749">
    <property type="component" value="Unassembled WGS sequence"/>
</dbReference>
<protein>
    <submittedName>
        <fullName evidence="1">Uncharacterized protein</fullName>
    </submittedName>
</protein>
<evidence type="ECO:0000313" key="2">
    <source>
        <dbReference type="Proteomes" id="UP000307749"/>
    </source>
</evidence>
<organism evidence="1 2">
    <name type="scientific">Metallibacterium scheffleri</name>
    <dbReference type="NCBI Taxonomy" id="993689"/>
    <lineage>
        <taxon>Bacteria</taxon>
        <taxon>Pseudomonadati</taxon>
        <taxon>Pseudomonadota</taxon>
        <taxon>Gammaproteobacteria</taxon>
        <taxon>Lysobacterales</taxon>
        <taxon>Rhodanobacteraceae</taxon>
        <taxon>Metallibacterium</taxon>
    </lineage>
</organism>
<dbReference type="PANTHER" id="PTHR38013:SF1">
    <property type="entry name" value="GLYCOPROTEIN_POLYSACCHARIDE METABOLISM"/>
    <property type="match status" value="1"/>
</dbReference>
<accession>A0A4S3KTB0</accession>
<dbReference type="PANTHER" id="PTHR38013">
    <property type="entry name" value="GLYCOPROTEIN/POLYSACCHARIDE METABOLISM"/>
    <property type="match status" value="1"/>
</dbReference>
<comment type="caution">
    <text evidence="1">The sequence shown here is derived from an EMBL/GenBank/DDBJ whole genome shotgun (WGS) entry which is preliminary data.</text>
</comment>
<name>A0A4S3KTB0_9GAMM</name>
<evidence type="ECO:0000313" key="1">
    <source>
        <dbReference type="EMBL" id="THD11738.1"/>
    </source>
</evidence>
<reference evidence="1 2" key="1">
    <citation type="submission" date="2017-02" db="EMBL/GenBank/DDBJ databases">
        <title>Whole genome sequencing of Metallibacterium scheffleri DSM 24874 (T).</title>
        <authorList>
            <person name="Kumar S."/>
            <person name="Patil P."/>
            <person name="Patil P.B."/>
        </authorList>
    </citation>
    <scope>NUCLEOTIDE SEQUENCE [LARGE SCALE GENOMIC DNA]</scope>
    <source>
        <strain evidence="1 2">DSM 24874</strain>
    </source>
</reference>
<gene>
    <name evidence="1" type="ORF">B1806_02395</name>
</gene>
<dbReference type="InterPro" id="IPR053196">
    <property type="entry name" value="Lipoprotein_YbaY-like"/>
</dbReference>
<dbReference type="InterPro" id="IPR039366">
    <property type="entry name" value="Pilotin"/>
</dbReference>